<keyword evidence="1" id="KW-0472">Membrane</keyword>
<feature type="transmembrane region" description="Helical" evidence="1">
    <location>
        <begin position="121"/>
        <end position="148"/>
    </location>
</feature>
<keyword evidence="1" id="KW-0812">Transmembrane</keyword>
<dbReference type="RefSeq" id="WP_106350139.1">
    <property type="nucleotide sequence ID" value="NZ_PVUE01000016.1"/>
</dbReference>
<keyword evidence="3" id="KW-1185">Reference proteome</keyword>
<evidence type="ECO:0000256" key="1">
    <source>
        <dbReference type="SAM" id="Phobius"/>
    </source>
</evidence>
<dbReference type="OrthoDB" id="3376858at2"/>
<feature type="transmembrane region" description="Helical" evidence="1">
    <location>
        <begin position="154"/>
        <end position="178"/>
    </location>
</feature>
<feature type="transmembrane region" description="Helical" evidence="1">
    <location>
        <begin position="80"/>
        <end position="100"/>
    </location>
</feature>
<reference evidence="2 3" key="1">
    <citation type="submission" date="2018-03" db="EMBL/GenBank/DDBJ databases">
        <title>Genomic Encyclopedia of Archaeal and Bacterial Type Strains, Phase II (KMG-II): from individual species to whole genera.</title>
        <authorList>
            <person name="Goeker M."/>
        </authorList>
    </citation>
    <scope>NUCLEOTIDE SEQUENCE [LARGE SCALE GENOMIC DNA]</scope>
    <source>
        <strain evidence="2 3">DSM 100065</strain>
    </source>
</reference>
<dbReference type="EMBL" id="PVUE01000016">
    <property type="protein sequence ID" value="PRZ40502.1"/>
    <property type="molecule type" value="Genomic_DNA"/>
</dbReference>
<dbReference type="Proteomes" id="UP000237752">
    <property type="component" value="Unassembled WGS sequence"/>
</dbReference>
<name>A0A2T0ZVX6_9ACTN</name>
<protein>
    <recommendedName>
        <fullName evidence="4">ABC-type transport system involved in multi-copper enzyme maturation permease subunit</fullName>
    </recommendedName>
</protein>
<comment type="caution">
    <text evidence="2">The sequence shown here is derived from an EMBL/GenBank/DDBJ whole genome shotgun (WGS) entry which is preliminary data.</text>
</comment>
<accession>A0A2T0ZVX6</accession>
<keyword evidence="1" id="KW-1133">Transmembrane helix</keyword>
<dbReference type="AlphaFoldDB" id="A0A2T0ZVX6"/>
<organism evidence="2 3">
    <name type="scientific">Antricoccus suffuscus</name>
    <dbReference type="NCBI Taxonomy" id="1629062"/>
    <lineage>
        <taxon>Bacteria</taxon>
        <taxon>Bacillati</taxon>
        <taxon>Actinomycetota</taxon>
        <taxon>Actinomycetes</taxon>
        <taxon>Geodermatophilales</taxon>
        <taxon>Antricoccaceae</taxon>
        <taxon>Antricoccus</taxon>
    </lineage>
</organism>
<evidence type="ECO:0000313" key="2">
    <source>
        <dbReference type="EMBL" id="PRZ40502.1"/>
    </source>
</evidence>
<sequence length="284" mass="29218">MRSLINSTRAELLRIRKWPAIWMMGGVWLILNLVFGYLFPYLSYVSGTKTFSVEGGSRAELISSILPASAPAVVVQGMPMFGGAIILTLGALVAGSGYSWGTWKTVMLQGPRRTAAFGGTILAVLSVVFLVVVATMVVDFGAASLIAAGQSQSLAWPAFSVILQGFGSGLLIMAMWALGGIALGTIARGPALGIGLGLVWALVLENLLRGVSSVLGPFEKAVDWMPGTASGSLASAINGAPSAQSGAPGVVSVLSGGSATLTLAVYALLFGGIAMVLMRRRDIA</sequence>
<evidence type="ECO:0008006" key="4">
    <source>
        <dbReference type="Google" id="ProtNLM"/>
    </source>
</evidence>
<proteinExistence type="predicted"/>
<feature type="transmembrane region" description="Helical" evidence="1">
    <location>
        <begin position="259"/>
        <end position="278"/>
    </location>
</feature>
<gene>
    <name evidence="2" type="ORF">CLV47_11635</name>
</gene>
<feature type="transmembrane region" description="Helical" evidence="1">
    <location>
        <begin position="20"/>
        <end position="39"/>
    </location>
</feature>
<feature type="transmembrane region" description="Helical" evidence="1">
    <location>
        <begin position="190"/>
        <end position="208"/>
    </location>
</feature>
<evidence type="ECO:0000313" key="3">
    <source>
        <dbReference type="Proteomes" id="UP000237752"/>
    </source>
</evidence>